<dbReference type="EMBL" id="QJNU01000018">
    <property type="protein sequence ID" value="RYP10448.1"/>
    <property type="molecule type" value="Genomic_DNA"/>
</dbReference>
<dbReference type="Proteomes" id="UP000293360">
    <property type="component" value="Unassembled WGS sequence"/>
</dbReference>
<keyword evidence="4" id="KW-0256">Endoplasmic reticulum</keyword>
<feature type="transmembrane region" description="Helical" evidence="8">
    <location>
        <begin position="341"/>
        <end position="363"/>
    </location>
</feature>
<evidence type="ECO:0000256" key="7">
    <source>
        <dbReference type="SAM" id="MobiDB-lite"/>
    </source>
</evidence>
<proteinExistence type="inferred from homology"/>
<accession>A0A4Q4TUE5</accession>
<feature type="compositionally biased region" description="Polar residues" evidence="7">
    <location>
        <begin position="144"/>
        <end position="154"/>
    </location>
</feature>
<reference evidence="9 10" key="1">
    <citation type="submission" date="2018-06" db="EMBL/GenBank/DDBJ databases">
        <title>Complete Genomes of Monosporascus.</title>
        <authorList>
            <person name="Robinson A.J."/>
            <person name="Natvig D.O."/>
        </authorList>
    </citation>
    <scope>NUCLEOTIDE SEQUENCE [LARGE SCALE GENOMIC DNA]</scope>
    <source>
        <strain evidence="9 10">CBS 110550</strain>
    </source>
</reference>
<dbReference type="InterPro" id="IPR025929">
    <property type="entry name" value="INSIG_fam"/>
</dbReference>
<evidence type="ECO:0000256" key="8">
    <source>
        <dbReference type="SAM" id="Phobius"/>
    </source>
</evidence>
<comment type="similarity">
    <text evidence="2">Belongs to the INSIG family.</text>
</comment>
<feature type="region of interest" description="Disordered" evidence="7">
    <location>
        <begin position="116"/>
        <end position="162"/>
    </location>
</feature>
<evidence type="ECO:0000313" key="10">
    <source>
        <dbReference type="Proteomes" id="UP000293360"/>
    </source>
</evidence>
<feature type="transmembrane region" description="Helical" evidence="8">
    <location>
        <begin position="315"/>
        <end position="334"/>
    </location>
</feature>
<dbReference type="GO" id="GO:0016126">
    <property type="term" value="P:sterol biosynthetic process"/>
    <property type="evidence" value="ECO:0007669"/>
    <property type="project" value="TreeGrafter"/>
</dbReference>
<evidence type="ECO:0000256" key="4">
    <source>
        <dbReference type="ARBA" id="ARBA00022824"/>
    </source>
</evidence>
<comment type="subcellular location">
    <subcellularLocation>
        <location evidence="1">Endoplasmic reticulum membrane</location>
        <topology evidence="1">Multi-pass membrane protein</topology>
    </subcellularLocation>
</comment>
<comment type="caution">
    <text evidence="9">The sequence shown here is derived from an EMBL/GenBank/DDBJ whole genome shotgun (WGS) entry which is preliminary data.</text>
</comment>
<dbReference type="PANTHER" id="PTHR15301">
    <property type="entry name" value="INSULIN-INDUCED GENE 1"/>
    <property type="match status" value="1"/>
</dbReference>
<keyword evidence="5 8" id="KW-1133">Transmembrane helix</keyword>
<feature type="region of interest" description="Disordered" evidence="7">
    <location>
        <begin position="1"/>
        <end position="87"/>
    </location>
</feature>
<name>A0A4Q4TUE5_9PEZI</name>
<dbReference type="AlphaFoldDB" id="A0A4Q4TUE5"/>
<dbReference type="OrthoDB" id="205546at2759"/>
<keyword evidence="10" id="KW-1185">Reference proteome</keyword>
<feature type="transmembrane region" description="Helical" evidence="8">
    <location>
        <begin position="191"/>
        <end position="213"/>
    </location>
</feature>
<dbReference type="Pfam" id="PF07281">
    <property type="entry name" value="INSIG"/>
    <property type="match status" value="1"/>
</dbReference>
<evidence type="ECO:0000313" key="9">
    <source>
        <dbReference type="EMBL" id="RYP10448.1"/>
    </source>
</evidence>
<keyword evidence="6 8" id="KW-0472">Membrane</keyword>
<evidence type="ECO:0000256" key="2">
    <source>
        <dbReference type="ARBA" id="ARBA00007475"/>
    </source>
</evidence>
<gene>
    <name evidence="9" type="ORF">DL764_000631</name>
</gene>
<dbReference type="STRING" id="155417.A0A4Q4TUE5"/>
<evidence type="ECO:0000256" key="5">
    <source>
        <dbReference type="ARBA" id="ARBA00022989"/>
    </source>
</evidence>
<evidence type="ECO:0000256" key="1">
    <source>
        <dbReference type="ARBA" id="ARBA00004477"/>
    </source>
</evidence>
<sequence length="455" mass="47942">MSSIQSDGPPLIRPIPRRPFDLNVREPTPPDEENGSSPPSPKHIPPTLNLESLNSRLLDARSDSRNNDNNNFNAPPSEPGGGDSSISRAQSILNLTGSTLMGIYTPSTYGSDRFYSGGDRDGTEPLGTPWGTGAETPFGLGTNPEATSEMSQQGAAAMHRRRRSSLLNARSPLAPRPAPAPMSAPAFAFHLGLRGVLLAALGVLYGILVARVLDRFHVASVSPSPMAYDARYVAFWGASGVLLGGLLPWFDGVWDRAFGRGNEDDVVEHADAAVEQLAGERKEAPVPGPDWSLAVRGIGAFAGIAFALRKLSWDSTLQVSATLALVNPVLWYLIDRSVPGLLMAAAVGLTGSALLTVPVLAAFGPWAYLLPSASTSTASSTTAQLAAVHQRFNGSSPYLDGADDYYPLLTLLGGLGGAHSHALESAVWMLSILFCCVVCFGNVGRWLALGMSGQG</sequence>
<keyword evidence="3 8" id="KW-0812">Transmembrane</keyword>
<dbReference type="GO" id="GO:0005789">
    <property type="term" value="C:endoplasmic reticulum membrane"/>
    <property type="evidence" value="ECO:0007669"/>
    <property type="project" value="UniProtKB-SubCell"/>
</dbReference>
<feature type="transmembrane region" description="Helical" evidence="8">
    <location>
        <begin position="426"/>
        <end position="448"/>
    </location>
</feature>
<protein>
    <recommendedName>
        <fullName evidence="11">Insulin-induced gene 2 protein</fullName>
    </recommendedName>
</protein>
<evidence type="ECO:0008006" key="11">
    <source>
        <dbReference type="Google" id="ProtNLM"/>
    </source>
</evidence>
<evidence type="ECO:0000256" key="3">
    <source>
        <dbReference type="ARBA" id="ARBA00022692"/>
    </source>
</evidence>
<dbReference type="PANTHER" id="PTHR15301:SF3">
    <property type="entry name" value="PROTEIN NSG1-RELATED"/>
    <property type="match status" value="1"/>
</dbReference>
<feature type="transmembrane region" description="Helical" evidence="8">
    <location>
        <begin position="233"/>
        <end position="250"/>
    </location>
</feature>
<evidence type="ECO:0000256" key="6">
    <source>
        <dbReference type="ARBA" id="ARBA00023136"/>
    </source>
</evidence>
<organism evidence="9 10">
    <name type="scientific">Monosporascus ibericus</name>
    <dbReference type="NCBI Taxonomy" id="155417"/>
    <lineage>
        <taxon>Eukaryota</taxon>
        <taxon>Fungi</taxon>
        <taxon>Dikarya</taxon>
        <taxon>Ascomycota</taxon>
        <taxon>Pezizomycotina</taxon>
        <taxon>Sordariomycetes</taxon>
        <taxon>Xylariomycetidae</taxon>
        <taxon>Xylariales</taxon>
        <taxon>Xylariales incertae sedis</taxon>
        <taxon>Monosporascus</taxon>
    </lineage>
</organism>